<gene>
    <name evidence="2" type="ORF">GCK32_008039</name>
</gene>
<reference evidence="2 3" key="1">
    <citation type="submission" date="2019-10" db="EMBL/GenBank/DDBJ databases">
        <title>Assembly and Annotation for the nematode Trichostrongylus colubriformis.</title>
        <authorList>
            <person name="Martin J."/>
        </authorList>
    </citation>
    <scope>NUCLEOTIDE SEQUENCE [LARGE SCALE GENOMIC DNA]</scope>
    <source>
        <strain evidence="2">G859</strain>
        <tissue evidence="2">Whole worm</tissue>
    </source>
</reference>
<keyword evidence="1" id="KW-0812">Transmembrane</keyword>
<comment type="caution">
    <text evidence="2">The sequence shown here is derived from an EMBL/GenBank/DDBJ whole genome shotgun (WGS) entry which is preliminary data.</text>
</comment>
<protein>
    <submittedName>
        <fullName evidence="2">Uncharacterized protein</fullName>
    </submittedName>
</protein>
<dbReference type="EMBL" id="WIXE01022780">
    <property type="protein sequence ID" value="KAK5967142.1"/>
    <property type="molecule type" value="Genomic_DNA"/>
</dbReference>
<keyword evidence="3" id="KW-1185">Reference proteome</keyword>
<evidence type="ECO:0000313" key="3">
    <source>
        <dbReference type="Proteomes" id="UP001331761"/>
    </source>
</evidence>
<keyword evidence="1" id="KW-0472">Membrane</keyword>
<dbReference type="AlphaFoldDB" id="A0AAN8IFB6"/>
<accession>A0AAN8IFB6</accession>
<dbReference type="Proteomes" id="UP001331761">
    <property type="component" value="Unassembled WGS sequence"/>
</dbReference>
<feature type="transmembrane region" description="Helical" evidence="1">
    <location>
        <begin position="20"/>
        <end position="39"/>
    </location>
</feature>
<organism evidence="2 3">
    <name type="scientific">Trichostrongylus colubriformis</name>
    <name type="common">Black scour worm</name>
    <dbReference type="NCBI Taxonomy" id="6319"/>
    <lineage>
        <taxon>Eukaryota</taxon>
        <taxon>Metazoa</taxon>
        <taxon>Ecdysozoa</taxon>
        <taxon>Nematoda</taxon>
        <taxon>Chromadorea</taxon>
        <taxon>Rhabditida</taxon>
        <taxon>Rhabditina</taxon>
        <taxon>Rhabditomorpha</taxon>
        <taxon>Strongyloidea</taxon>
        <taxon>Trichostrongylidae</taxon>
        <taxon>Trichostrongylus</taxon>
    </lineage>
</organism>
<name>A0AAN8IFB6_TRICO</name>
<keyword evidence="1" id="KW-1133">Transmembrane helix</keyword>
<evidence type="ECO:0000256" key="1">
    <source>
        <dbReference type="SAM" id="Phobius"/>
    </source>
</evidence>
<proteinExistence type="predicted"/>
<sequence length="126" mass="14865">MGTTNNSNEEILHDVATTFWLVFIFYVFASVAWITYCVVSYRRDLEQLKITAEKNGIARYLELRRLLKAYDSKSLDTEGPKRVLWITETYAGVQKRTTRSCYQRDGVFLEFSEQISYRCLDLQRLQ</sequence>
<evidence type="ECO:0000313" key="2">
    <source>
        <dbReference type="EMBL" id="KAK5967142.1"/>
    </source>
</evidence>